<dbReference type="Gene3D" id="3.30.9.10">
    <property type="entry name" value="D-Amino Acid Oxidase, subunit A, domain 2"/>
    <property type="match status" value="1"/>
</dbReference>
<keyword evidence="5" id="KW-0560">Oxidoreductase</keyword>
<name>A0AAV5QKI4_9ASCO</name>
<dbReference type="Gene3D" id="3.50.50.60">
    <property type="entry name" value="FAD/NAD(P)-binding domain"/>
    <property type="match status" value="1"/>
</dbReference>
<dbReference type="RefSeq" id="XP_064852303.1">
    <property type="nucleotide sequence ID" value="XM_064996231.1"/>
</dbReference>
<comment type="caution">
    <text evidence="7">The sequence shown here is derived from an EMBL/GenBank/DDBJ whole genome shotgun (WGS) entry which is preliminary data.</text>
</comment>
<evidence type="ECO:0000256" key="3">
    <source>
        <dbReference type="ARBA" id="ARBA00022630"/>
    </source>
</evidence>
<dbReference type="PANTHER" id="PTHR10961:SF15">
    <property type="entry name" value="FAD DEPENDENT OXIDOREDUCTASE DOMAIN-CONTAINING PROTEIN"/>
    <property type="match status" value="1"/>
</dbReference>
<evidence type="ECO:0000256" key="1">
    <source>
        <dbReference type="ARBA" id="ARBA00001974"/>
    </source>
</evidence>
<protein>
    <recommendedName>
        <fullName evidence="6">FAD dependent oxidoreductase domain-containing protein</fullName>
    </recommendedName>
</protein>
<dbReference type="InterPro" id="IPR006076">
    <property type="entry name" value="FAD-dep_OxRdtase"/>
</dbReference>
<keyword evidence="8" id="KW-1185">Reference proteome</keyword>
<reference evidence="7 8" key="1">
    <citation type="journal article" date="2023" name="Elife">
        <title>Identification of key yeast species and microbe-microbe interactions impacting larval growth of Drosophila in the wild.</title>
        <authorList>
            <person name="Mure A."/>
            <person name="Sugiura Y."/>
            <person name="Maeda R."/>
            <person name="Honda K."/>
            <person name="Sakurai N."/>
            <person name="Takahashi Y."/>
            <person name="Watada M."/>
            <person name="Katoh T."/>
            <person name="Gotoh A."/>
            <person name="Gotoh Y."/>
            <person name="Taniguchi I."/>
            <person name="Nakamura K."/>
            <person name="Hayashi T."/>
            <person name="Katayama T."/>
            <person name="Uemura T."/>
            <person name="Hattori Y."/>
        </authorList>
    </citation>
    <scope>NUCLEOTIDE SEQUENCE [LARGE SCALE GENOMIC DNA]</scope>
    <source>
        <strain evidence="7 8">SC-9</strain>
    </source>
</reference>
<evidence type="ECO:0000313" key="8">
    <source>
        <dbReference type="Proteomes" id="UP001360560"/>
    </source>
</evidence>
<keyword evidence="3" id="KW-0285">Flavoprotein</keyword>
<dbReference type="Proteomes" id="UP001360560">
    <property type="component" value="Unassembled WGS sequence"/>
</dbReference>
<dbReference type="EMBL" id="BTFZ01000006">
    <property type="protein sequence ID" value="GMM35303.1"/>
    <property type="molecule type" value="Genomic_DNA"/>
</dbReference>
<dbReference type="InterPro" id="IPR045170">
    <property type="entry name" value="MTOX"/>
</dbReference>
<dbReference type="GO" id="GO:0008115">
    <property type="term" value="F:sarcosine oxidase activity"/>
    <property type="evidence" value="ECO:0007669"/>
    <property type="project" value="TreeGrafter"/>
</dbReference>
<keyword evidence="4" id="KW-0274">FAD</keyword>
<organism evidence="7 8">
    <name type="scientific">Saccharomycopsis crataegensis</name>
    <dbReference type="NCBI Taxonomy" id="43959"/>
    <lineage>
        <taxon>Eukaryota</taxon>
        <taxon>Fungi</taxon>
        <taxon>Dikarya</taxon>
        <taxon>Ascomycota</taxon>
        <taxon>Saccharomycotina</taxon>
        <taxon>Saccharomycetes</taxon>
        <taxon>Saccharomycopsidaceae</taxon>
        <taxon>Saccharomycopsis</taxon>
    </lineage>
</organism>
<feature type="domain" description="FAD dependent oxidoreductase" evidence="6">
    <location>
        <begin position="10"/>
        <end position="134"/>
    </location>
</feature>
<dbReference type="InterPro" id="IPR036188">
    <property type="entry name" value="FAD/NAD-bd_sf"/>
</dbReference>
<proteinExistence type="inferred from homology"/>
<dbReference type="AlphaFoldDB" id="A0AAV5QKI4"/>
<dbReference type="GO" id="GO:0050660">
    <property type="term" value="F:flavin adenine dinucleotide binding"/>
    <property type="evidence" value="ECO:0007669"/>
    <property type="project" value="InterPro"/>
</dbReference>
<feature type="domain" description="FAD dependent oxidoreductase" evidence="6">
    <location>
        <begin position="229"/>
        <end position="438"/>
    </location>
</feature>
<comment type="cofactor">
    <cofactor evidence="1">
        <name>FAD</name>
        <dbReference type="ChEBI" id="CHEBI:57692"/>
    </cofactor>
</comment>
<dbReference type="GeneID" id="90073282"/>
<evidence type="ECO:0000259" key="6">
    <source>
        <dbReference type="Pfam" id="PF01266"/>
    </source>
</evidence>
<accession>A0AAV5QKI4</accession>
<evidence type="ECO:0000256" key="2">
    <source>
        <dbReference type="ARBA" id="ARBA00010989"/>
    </source>
</evidence>
<dbReference type="Pfam" id="PF01266">
    <property type="entry name" value="DAO"/>
    <property type="match status" value="2"/>
</dbReference>
<evidence type="ECO:0000256" key="5">
    <source>
        <dbReference type="ARBA" id="ARBA00023002"/>
    </source>
</evidence>
<sequence>MSSSVNKDKKIAIIGSGVFGLSSAYHLAKKGYNHITVYDRGDYDNNQFSPLRGANGASTDISKLVRFSYLDKVHYQNLALEALGVFNEWNKELVEAKATDPSFPEALKDIDSIYTNNGYLRLDDIDNGEEKDNLNSFAKIGLRDFSYDLNNEKDTWRAKLTGWSDKLDPLDIASKIDNLYGVLDTISGVALADKSLVWIKYLSKKLSNGTIKFLYGPEVGEVIELINKNGEVVTSAVETFGEHITSVKTKDGTLHEADYVVIAAGGWTPNFIPEEILPRIESVGSTYILLKISDKLIPKYKNIPQINWRLQYAKEAPERGGVYIFPSTDDGILKIGADDHYWRYFSCNNGYSVPKTEISSLPKKSLLVYQNFIREFLPDVANDEDSYAVGFKVCFTARGQRNELIVDYAPKKLFDNLIFASGGGFHSYKFLPVIGKFVEGLISGETYEYAELLKFDAIDADRYTYKEVKDPYDPRALNNTELSTFKKDTSPVPIKEFLFLQ</sequence>
<evidence type="ECO:0000313" key="7">
    <source>
        <dbReference type="EMBL" id="GMM35303.1"/>
    </source>
</evidence>
<comment type="similarity">
    <text evidence="2">Belongs to the MSOX/MTOX family.</text>
</comment>
<gene>
    <name evidence="7" type="ORF">DASC09_026280</name>
</gene>
<dbReference type="SUPFAM" id="SSF51905">
    <property type="entry name" value="FAD/NAD(P)-binding domain"/>
    <property type="match status" value="1"/>
</dbReference>
<dbReference type="PANTHER" id="PTHR10961">
    <property type="entry name" value="PEROXISOMAL SARCOSINE OXIDASE"/>
    <property type="match status" value="1"/>
</dbReference>
<evidence type="ECO:0000256" key="4">
    <source>
        <dbReference type="ARBA" id="ARBA00022827"/>
    </source>
</evidence>